<feature type="compositionally biased region" description="Polar residues" evidence="1">
    <location>
        <begin position="47"/>
        <end position="59"/>
    </location>
</feature>
<evidence type="ECO:0000313" key="3">
    <source>
        <dbReference type="Proteomes" id="UP000664277"/>
    </source>
</evidence>
<feature type="compositionally biased region" description="Basic and acidic residues" evidence="1">
    <location>
        <begin position="218"/>
        <end position="228"/>
    </location>
</feature>
<dbReference type="EMBL" id="JAFLCK010000001">
    <property type="protein sequence ID" value="MBN8658906.1"/>
    <property type="molecule type" value="Genomic_DNA"/>
</dbReference>
<sequence>MIQAQTTISRVILSALIASGILLPYICEPALAQLPPVNMGKWVHQPGDNQYSNETQQSRHGAPAPVQQAAPVNIPLASPGWRPTPKPRRADISLLPIVCEEPVAPTGFPPMPEQLDLPGLKGGGMIRIAGGGGGGGGSFSSTYGGSGGGSVSVGGMGGPAGGGKVSTSQGYTSVPPGAFVKRETPYGRGNTSSGPGDVFAGTAPSPQVSAAQNALKRMGKEPGLDDKGYQAAPEAPQAVQVNQSTSQDLSLPDDEMNSYSSNKKRSNSQGSRILQRTVGRVGNRMINSINAMPIPIRFPGGR</sequence>
<gene>
    <name evidence="2" type="ORF">J0M35_00975</name>
</gene>
<protein>
    <submittedName>
        <fullName evidence="2">Uncharacterized protein</fullName>
    </submittedName>
</protein>
<feature type="region of interest" description="Disordered" evidence="1">
    <location>
        <begin position="161"/>
        <end position="276"/>
    </location>
</feature>
<feature type="compositionally biased region" description="Low complexity" evidence="1">
    <location>
        <begin position="230"/>
        <end position="243"/>
    </location>
</feature>
<reference evidence="2" key="1">
    <citation type="submission" date="2021-02" db="EMBL/GenBank/DDBJ databases">
        <title>Genome-Resolved Metagenomics of a Microbial Community Performing Photosynthetic Biological Nutrient Removal.</title>
        <authorList>
            <person name="Mcdaniel E.A."/>
        </authorList>
    </citation>
    <scope>NUCLEOTIDE SEQUENCE</scope>
    <source>
        <strain evidence="2">UWPOB_OBS1</strain>
    </source>
</reference>
<dbReference type="Proteomes" id="UP000664277">
    <property type="component" value="Unassembled WGS sequence"/>
</dbReference>
<name>A0A8J7P6R3_9BACT</name>
<feature type="region of interest" description="Disordered" evidence="1">
    <location>
        <begin position="45"/>
        <end position="66"/>
    </location>
</feature>
<organism evidence="2 3">
    <name type="scientific">Candidatus Obscuribacter phosphatis</name>
    <dbReference type="NCBI Taxonomy" id="1906157"/>
    <lineage>
        <taxon>Bacteria</taxon>
        <taxon>Bacillati</taxon>
        <taxon>Candidatus Melainabacteria</taxon>
        <taxon>Candidatus Obscuribacterales</taxon>
        <taxon>Candidatus Obscuribacteraceae</taxon>
        <taxon>Candidatus Obscuribacter</taxon>
    </lineage>
</organism>
<comment type="caution">
    <text evidence="2">The sequence shown here is derived from an EMBL/GenBank/DDBJ whole genome shotgun (WGS) entry which is preliminary data.</text>
</comment>
<accession>A0A8J7P6R3</accession>
<evidence type="ECO:0000256" key="1">
    <source>
        <dbReference type="SAM" id="MobiDB-lite"/>
    </source>
</evidence>
<dbReference type="AlphaFoldDB" id="A0A8J7P6R3"/>
<evidence type="ECO:0000313" key="2">
    <source>
        <dbReference type="EMBL" id="MBN8658906.1"/>
    </source>
</evidence>
<proteinExistence type="predicted"/>